<reference evidence="2 3" key="1">
    <citation type="submission" date="2019-08" db="EMBL/GenBank/DDBJ databases">
        <title>Lentzea from Indian Himalayas.</title>
        <authorList>
            <person name="Mandal S."/>
            <person name="Mallick Gupta A."/>
            <person name="Maiti P.K."/>
            <person name="Sarkar J."/>
            <person name="Mandal S."/>
        </authorList>
    </citation>
    <scope>NUCLEOTIDE SEQUENCE [LARGE SCALE GENOMIC DNA]</scope>
    <source>
        <strain evidence="2 3">PSKA42</strain>
    </source>
</reference>
<dbReference type="EMBL" id="VSRL01000231">
    <property type="protein sequence ID" value="NKE62211.1"/>
    <property type="molecule type" value="Genomic_DNA"/>
</dbReference>
<feature type="domain" description="VOC" evidence="1">
    <location>
        <begin position="6"/>
        <end position="117"/>
    </location>
</feature>
<dbReference type="Pfam" id="PF18029">
    <property type="entry name" value="Glyoxalase_6"/>
    <property type="match status" value="1"/>
</dbReference>
<name>A0ABX1FT48_9PSEU</name>
<dbReference type="PANTHER" id="PTHR35908:SF1">
    <property type="entry name" value="CONSERVED PROTEIN"/>
    <property type="match status" value="1"/>
</dbReference>
<evidence type="ECO:0000313" key="3">
    <source>
        <dbReference type="Proteomes" id="UP001515943"/>
    </source>
</evidence>
<protein>
    <submittedName>
        <fullName evidence="2">VOC family protein</fullName>
    </submittedName>
</protein>
<dbReference type="InterPro" id="IPR029068">
    <property type="entry name" value="Glyas_Bleomycin-R_OHBP_Dase"/>
</dbReference>
<proteinExistence type="predicted"/>
<dbReference type="Proteomes" id="UP001515943">
    <property type="component" value="Unassembled WGS sequence"/>
</dbReference>
<evidence type="ECO:0000313" key="2">
    <source>
        <dbReference type="EMBL" id="NKE62211.1"/>
    </source>
</evidence>
<accession>A0ABX1FT48</accession>
<dbReference type="InterPro" id="IPR041581">
    <property type="entry name" value="Glyoxalase_6"/>
</dbReference>
<dbReference type="SUPFAM" id="SSF54593">
    <property type="entry name" value="Glyoxalase/Bleomycin resistance protein/Dihydroxybiphenyl dioxygenase"/>
    <property type="match status" value="1"/>
</dbReference>
<evidence type="ECO:0000259" key="1">
    <source>
        <dbReference type="PROSITE" id="PS51819"/>
    </source>
</evidence>
<dbReference type="RefSeq" id="WP_167978848.1">
    <property type="nucleotide sequence ID" value="NZ_VSRL01000231.1"/>
</dbReference>
<keyword evidence="3" id="KW-1185">Reference proteome</keyword>
<sequence>MSALAQLTTIVLDCADPAPLAEFYRAVTGWEVTSSDEDSVYLGGSGVQLAFVRVPDYQPPAWPGSAKQAHLDFHVADLDLAVKQLLALGATKPGFQPGEGQWTVLADPQGHLLCLAA</sequence>
<dbReference type="Gene3D" id="3.10.180.10">
    <property type="entry name" value="2,3-Dihydroxybiphenyl 1,2-Dioxygenase, domain 1"/>
    <property type="match status" value="1"/>
</dbReference>
<comment type="caution">
    <text evidence="2">The sequence shown here is derived from an EMBL/GenBank/DDBJ whole genome shotgun (WGS) entry which is preliminary data.</text>
</comment>
<gene>
    <name evidence="2" type="ORF">FXN61_37895</name>
</gene>
<dbReference type="PROSITE" id="PS51819">
    <property type="entry name" value="VOC"/>
    <property type="match status" value="1"/>
</dbReference>
<dbReference type="InterPro" id="IPR037523">
    <property type="entry name" value="VOC_core"/>
</dbReference>
<dbReference type="PANTHER" id="PTHR35908">
    <property type="entry name" value="HYPOTHETICAL FUSION PROTEIN"/>
    <property type="match status" value="1"/>
</dbReference>
<organism evidence="2 3">
    <name type="scientific">Lentzea indica</name>
    <dbReference type="NCBI Taxonomy" id="2604800"/>
    <lineage>
        <taxon>Bacteria</taxon>
        <taxon>Bacillati</taxon>
        <taxon>Actinomycetota</taxon>
        <taxon>Actinomycetes</taxon>
        <taxon>Pseudonocardiales</taxon>
        <taxon>Pseudonocardiaceae</taxon>
        <taxon>Lentzea</taxon>
    </lineage>
</organism>
<dbReference type="CDD" id="cd06587">
    <property type="entry name" value="VOC"/>
    <property type="match status" value="1"/>
</dbReference>